<accession>B2A836</accession>
<dbReference type="InParanoid" id="B2A836"/>
<dbReference type="Proteomes" id="UP000001683">
    <property type="component" value="Chromosome"/>
</dbReference>
<sequence>MDKIRGDYNQYLRTYQKSISQLDKVQKIEKTGKGRGGEGAKKKDSLELTGLSKEIKVAREKISQLDSQEKARVNELKESIQSGTYDVSGDEIAGKIIETAREVQFDREV</sequence>
<evidence type="ECO:0000256" key="1">
    <source>
        <dbReference type="ARBA" id="ARBA00005322"/>
    </source>
</evidence>
<dbReference type="SUPFAM" id="SSF101498">
    <property type="entry name" value="Anti-sigma factor FlgM"/>
    <property type="match status" value="1"/>
</dbReference>
<evidence type="ECO:0000313" key="9">
    <source>
        <dbReference type="Proteomes" id="UP000001683"/>
    </source>
</evidence>
<dbReference type="InterPro" id="IPR007412">
    <property type="entry name" value="FlgM"/>
</dbReference>
<evidence type="ECO:0000256" key="2">
    <source>
        <dbReference type="ARBA" id="ARBA00017823"/>
    </source>
</evidence>
<keyword evidence="9" id="KW-1185">Reference proteome</keyword>
<dbReference type="eggNOG" id="COG2747">
    <property type="taxonomic scope" value="Bacteria"/>
</dbReference>
<keyword evidence="3" id="KW-0678">Repressor</keyword>
<keyword evidence="5" id="KW-0805">Transcription regulation</keyword>
<dbReference type="OrthoDB" id="2112849at2"/>
<evidence type="ECO:0000256" key="4">
    <source>
        <dbReference type="ARBA" id="ARBA00022795"/>
    </source>
</evidence>
<dbReference type="RefSeq" id="WP_012448656.1">
    <property type="nucleotide sequence ID" value="NC_010718.1"/>
</dbReference>
<dbReference type="NCBIfam" id="TIGR03824">
    <property type="entry name" value="FlgM_jcvi"/>
    <property type="match status" value="1"/>
</dbReference>
<dbReference type="GO" id="GO:0044781">
    <property type="term" value="P:bacterial-type flagellum organization"/>
    <property type="evidence" value="ECO:0007669"/>
    <property type="project" value="UniProtKB-KW"/>
</dbReference>
<keyword evidence="6" id="KW-0804">Transcription</keyword>
<protein>
    <recommendedName>
        <fullName evidence="2">Negative regulator of flagellin synthesis</fullName>
    </recommendedName>
</protein>
<reference evidence="8 9" key="2">
    <citation type="journal article" date="2011" name="J. Bacteriol.">
        <title>Complete genome sequence of the anaerobic, halophilic alkalithermophile Natranaerobius thermophilus JW/NM-WN-LF.</title>
        <authorList>
            <person name="Zhao B."/>
            <person name="Mesbah N.M."/>
            <person name="Dalin E."/>
            <person name="Goodwin L."/>
            <person name="Nolan M."/>
            <person name="Pitluck S."/>
            <person name="Chertkov O."/>
            <person name="Brettin T.S."/>
            <person name="Han J."/>
            <person name="Larimer F.W."/>
            <person name="Land M.L."/>
            <person name="Hauser L."/>
            <person name="Kyrpides N."/>
            <person name="Wiegel J."/>
        </authorList>
    </citation>
    <scope>NUCLEOTIDE SEQUENCE [LARGE SCALE GENOMIC DNA]</scope>
    <source>
        <strain evidence="9">ATCC BAA-1301 / DSM 18059 / JW/NM-WN-LF</strain>
    </source>
</reference>
<gene>
    <name evidence="8" type="ordered locus">Nther_2238</name>
</gene>
<reference evidence="8 9" key="1">
    <citation type="submission" date="2008-04" db="EMBL/GenBank/DDBJ databases">
        <title>Complete sequence of chromosome of Natranaerobius thermophilus JW/NM-WN-LF.</title>
        <authorList>
            <consortium name="US DOE Joint Genome Institute"/>
            <person name="Copeland A."/>
            <person name="Lucas S."/>
            <person name="Lapidus A."/>
            <person name="Glavina del Rio T."/>
            <person name="Dalin E."/>
            <person name="Tice H."/>
            <person name="Bruce D."/>
            <person name="Goodwin L."/>
            <person name="Pitluck S."/>
            <person name="Chertkov O."/>
            <person name="Brettin T."/>
            <person name="Detter J.C."/>
            <person name="Han C."/>
            <person name="Kuske C.R."/>
            <person name="Schmutz J."/>
            <person name="Larimer F."/>
            <person name="Land M."/>
            <person name="Hauser L."/>
            <person name="Kyrpides N."/>
            <person name="Lykidis A."/>
            <person name="Mesbah N.M."/>
            <person name="Wiegel J."/>
        </authorList>
    </citation>
    <scope>NUCLEOTIDE SEQUENCE [LARGE SCALE GENOMIC DNA]</scope>
    <source>
        <strain evidence="9">ATCC BAA-1301 / DSM 18059 / JW/NM-WN-LF</strain>
    </source>
</reference>
<dbReference type="HOGENOM" id="CLU_2181037_0_0_9"/>
<dbReference type="InterPro" id="IPR031316">
    <property type="entry name" value="FlgM_C"/>
</dbReference>
<evidence type="ECO:0000259" key="7">
    <source>
        <dbReference type="Pfam" id="PF04316"/>
    </source>
</evidence>
<dbReference type="STRING" id="457570.Nther_2238"/>
<comment type="similarity">
    <text evidence="1">Belongs to the FlgM family.</text>
</comment>
<evidence type="ECO:0000256" key="6">
    <source>
        <dbReference type="ARBA" id="ARBA00023163"/>
    </source>
</evidence>
<dbReference type="KEGG" id="nth:Nther_2238"/>
<dbReference type="GO" id="GO:0045892">
    <property type="term" value="P:negative regulation of DNA-templated transcription"/>
    <property type="evidence" value="ECO:0007669"/>
    <property type="project" value="InterPro"/>
</dbReference>
<organism evidence="8 9">
    <name type="scientific">Natranaerobius thermophilus (strain ATCC BAA-1301 / DSM 18059 / JW/NM-WN-LF)</name>
    <dbReference type="NCBI Taxonomy" id="457570"/>
    <lineage>
        <taxon>Bacteria</taxon>
        <taxon>Bacillati</taxon>
        <taxon>Bacillota</taxon>
        <taxon>Clostridia</taxon>
        <taxon>Natranaerobiales</taxon>
        <taxon>Natranaerobiaceae</taxon>
        <taxon>Natranaerobius</taxon>
    </lineage>
</organism>
<dbReference type="EMBL" id="CP001034">
    <property type="protein sequence ID" value="ACB85804.1"/>
    <property type="molecule type" value="Genomic_DNA"/>
</dbReference>
<dbReference type="AlphaFoldDB" id="B2A836"/>
<evidence type="ECO:0000256" key="5">
    <source>
        <dbReference type="ARBA" id="ARBA00023015"/>
    </source>
</evidence>
<feature type="domain" description="Anti-sigma-28 factor FlgM C-terminal" evidence="7">
    <location>
        <begin position="44"/>
        <end position="98"/>
    </location>
</feature>
<evidence type="ECO:0000313" key="8">
    <source>
        <dbReference type="EMBL" id="ACB85804.1"/>
    </source>
</evidence>
<name>B2A836_NATTJ</name>
<dbReference type="Pfam" id="PF04316">
    <property type="entry name" value="FlgM"/>
    <property type="match status" value="1"/>
</dbReference>
<proteinExistence type="inferred from homology"/>
<evidence type="ECO:0000256" key="3">
    <source>
        <dbReference type="ARBA" id="ARBA00022491"/>
    </source>
</evidence>
<dbReference type="InterPro" id="IPR035890">
    <property type="entry name" value="Anti-sigma-28_factor_FlgM_sf"/>
</dbReference>
<keyword evidence="4" id="KW-1005">Bacterial flagellum biogenesis</keyword>